<dbReference type="GO" id="GO:0003677">
    <property type="term" value="F:DNA binding"/>
    <property type="evidence" value="ECO:0007669"/>
    <property type="project" value="UniProtKB-KW"/>
</dbReference>
<dbReference type="Gene3D" id="1.10.260.40">
    <property type="entry name" value="lambda repressor-like DNA-binding domains"/>
    <property type="match status" value="1"/>
</dbReference>
<dbReference type="Pfam" id="PF01381">
    <property type="entry name" value="HTH_3"/>
    <property type="match status" value="1"/>
</dbReference>
<evidence type="ECO:0000256" key="1">
    <source>
        <dbReference type="ARBA" id="ARBA00023125"/>
    </source>
</evidence>
<accession>Q2RU60</accession>
<keyword evidence="1" id="KW-0238">DNA-binding</keyword>
<evidence type="ECO:0000256" key="2">
    <source>
        <dbReference type="SAM" id="MobiDB-lite"/>
    </source>
</evidence>
<dbReference type="InterPro" id="IPR010982">
    <property type="entry name" value="Lambda_DNA-bd_dom_sf"/>
</dbReference>
<dbReference type="CDD" id="cd00093">
    <property type="entry name" value="HTH_XRE"/>
    <property type="match status" value="1"/>
</dbReference>
<dbReference type="AlphaFoldDB" id="Q2RU60"/>
<dbReference type="PANTHER" id="PTHR36924">
    <property type="entry name" value="ANTITOXIN HIGA-1"/>
    <property type="match status" value="1"/>
</dbReference>
<dbReference type="SMART" id="SM00530">
    <property type="entry name" value="HTH_XRE"/>
    <property type="match status" value="1"/>
</dbReference>
<dbReference type="SUPFAM" id="SSF47413">
    <property type="entry name" value="lambda repressor-like DNA-binding domains"/>
    <property type="match status" value="1"/>
</dbReference>
<feature type="domain" description="HTH cro/C1-type" evidence="3">
    <location>
        <begin position="29"/>
        <end position="70"/>
    </location>
</feature>
<dbReference type="InterPro" id="IPR001387">
    <property type="entry name" value="Cro/C1-type_HTH"/>
</dbReference>
<dbReference type="STRING" id="269796.Rru_A1535"/>
<gene>
    <name evidence="4" type="ordered locus">Rru_A1535</name>
</gene>
<dbReference type="HOGENOM" id="CLU_140230_5_1_5"/>
<organism evidence="4 5">
    <name type="scientific">Rhodospirillum rubrum (strain ATCC 11170 / ATH 1.1.1 / DSM 467 / LMG 4362 / NCIMB 8255 / S1)</name>
    <dbReference type="NCBI Taxonomy" id="269796"/>
    <lineage>
        <taxon>Bacteria</taxon>
        <taxon>Pseudomonadati</taxon>
        <taxon>Pseudomonadota</taxon>
        <taxon>Alphaproteobacteria</taxon>
        <taxon>Rhodospirillales</taxon>
        <taxon>Rhodospirillaceae</taxon>
        <taxon>Rhodospirillum</taxon>
    </lineage>
</organism>
<name>Q2RU60_RHORT</name>
<sequence length="123" mass="13655">MSAPDDKPHHPGETLARRFMEPNRLGINQLARALAVPPNRISAILSGQRSITADTALRLARFFDTTALYWMNLQARYDLALTQQVLGEELRTTLSTLKDHQRTPLDNSPVAETAPPPLSEQAP</sequence>
<feature type="compositionally biased region" description="Pro residues" evidence="2">
    <location>
        <begin position="114"/>
        <end position="123"/>
    </location>
</feature>
<dbReference type="InterPro" id="IPR013430">
    <property type="entry name" value="Toxin_antidote_HigA"/>
</dbReference>
<protein>
    <submittedName>
        <fullName evidence="4">Plasmid maintenance system antidote protein</fullName>
    </submittedName>
</protein>
<evidence type="ECO:0000313" key="4">
    <source>
        <dbReference type="EMBL" id="ABC22335.1"/>
    </source>
</evidence>
<dbReference type="KEGG" id="rru:Rru_A1535"/>
<evidence type="ECO:0000259" key="3">
    <source>
        <dbReference type="PROSITE" id="PS50943"/>
    </source>
</evidence>
<dbReference type="PROSITE" id="PS50943">
    <property type="entry name" value="HTH_CROC1"/>
    <property type="match status" value="1"/>
</dbReference>
<dbReference type="RefSeq" id="WP_011389288.1">
    <property type="nucleotide sequence ID" value="NC_007643.1"/>
</dbReference>
<keyword evidence="5" id="KW-1185">Reference proteome</keyword>
<dbReference type="EnsemblBacteria" id="ABC22335">
    <property type="protein sequence ID" value="ABC22335"/>
    <property type="gene ID" value="Rru_A1535"/>
</dbReference>
<feature type="region of interest" description="Disordered" evidence="2">
    <location>
        <begin position="94"/>
        <end position="123"/>
    </location>
</feature>
<dbReference type="Proteomes" id="UP000001929">
    <property type="component" value="Chromosome"/>
</dbReference>
<dbReference type="PhylomeDB" id="Q2RU60"/>
<dbReference type="PATRIC" id="fig|269796.9.peg.1605"/>
<proteinExistence type="predicted"/>
<dbReference type="NCBIfam" id="TIGR02607">
    <property type="entry name" value="antidote_HigA"/>
    <property type="match status" value="1"/>
</dbReference>
<dbReference type="PANTHER" id="PTHR36924:SF1">
    <property type="entry name" value="ANTITOXIN HIGA-1"/>
    <property type="match status" value="1"/>
</dbReference>
<dbReference type="eggNOG" id="COG3093">
    <property type="taxonomic scope" value="Bacteria"/>
</dbReference>
<reference evidence="4 5" key="1">
    <citation type="journal article" date="2011" name="Stand. Genomic Sci.">
        <title>Complete genome sequence of Rhodospirillum rubrum type strain (S1).</title>
        <authorList>
            <person name="Munk A.C."/>
            <person name="Copeland A."/>
            <person name="Lucas S."/>
            <person name="Lapidus A."/>
            <person name="Del Rio T.G."/>
            <person name="Barry K."/>
            <person name="Detter J.C."/>
            <person name="Hammon N."/>
            <person name="Israni S."/>
            <person name="Pitluck S."/>
            <person name="Brettin T."/>
            <person name="Bruce D."/>
            <person name="Han C."/>
            <person name="Tapia R."/>
            <person name="Gilna P."/>
            <person name="Schmutz J."/>
            <person name="Larimer F."/>
            <person name="Land M."/>
            <person name="Kyrpides N.C."/>
            <person name="Mavromatis K."/>
            <person name="Richardson P."/>
            <person name="Rohde M."/>
            <person name="Goker M."/>
            <person name="Klenk H.P."/>
            <person name="Zhang Y."/>
            <person name="Roberts G.P."/>
            <person name="Reslewic S."/>
            <person name="Schwartz D.C."/>
        </authorList>
    </citation>
    <scope>NUCLEOTIDE SEQUENCE [LARGE SCALE GENOMIC DNA]</scope>
    <source>
        <strain evidence="5">ATCC 11170 / ATH 1.1.1 / DSM 467 / LMG 4362 / NCIMB 8255 / S1</strain>
    </source>
</reference>
<evidence type="ECO:0000313" key="5">
    <source>
        <dbReference type="Proteomes" id="UP000001929"/>
    </source>
</evidence>
<dbReference type="EMBL" id="CP000230">
    <property type="protein sequence ID" value="ABC22335.1"/>
    <property type="molecule type" value="Genomic_DNA"/>
</dbReference>